<reference evidence="2 3" key="1">
    <citation type="journal article" date="2019" name="Int. J. Syst. Evol. Microbiol.">
        <title>The Global Catalogue of Microorganisms (GCM) 10K type strain sequencing project: providing services to taxonomists for standard genome sequencing and annotation.</title>
        <authorList>
            <consortium name="The Broad Institute Genomics Platform"/>
            <consortium name="The Broad Institute Genome Sequencing Center for Infectious Disease"/>
            <person name="Wu L."/>
            <person name="Ma J."/>
        </authorList>
    </citation>
    <scope>NUCLEOTIDE SEQUENCE [LARGE SCALE GENOMIC DNA]</scope>
    <source>
        <strain evidence="2 3">JCM 6307</strain>
    </source>
</reference>
<gene>
    <name evidence="2" type="ORF">GCM10010406_13390</name>
</gene>
<evidence type="ECO:0000256" key="1">
    <source>
        <dbReference type="SAM" id="MobiDB-lite"/>
    </source>
</evidence>
<evidence type="ECO:0008006" key="4">
    <source>
        <dbReference type="Google" id="ProtNLM"/>
    </source>
</evidence>
<feature type="compositionally biased region" description="Basic and acidic residues" evidence="1">
    <location>
        <begin position="76"/>
        <end position="89"/>
    </location>
</feature>
<comment type="caution">
    <text evidence="2">The sequence shown here is derived from an EMBL/GenBank/DDBJ whole genome shotgun (WGS) entry which is preliminary data.</text>
</comment>
<dbReference type="Proteomes" id="UP001501358">
    <property type="component" value="Unassembled WGS sequence"/>
</dbReference>
<dbReference type="RefSeq" id="WP_344382171.1">
    <property type="nucleotide sequence ID" value="NZ_BAAATA010000005.1"/>
</dbReference>
<proteinExistence type="predicted"/>
<evidence type="ECO:0000313" key="3">
    <source>
        <dbReference type="Proteomes" id="UP001501358"/>
    </source>
</evidence>
<dbReference type="SUPFAM" id="SSF103032">
    <property type="entry name" value="Hypothetical protein YwqG"/>
    <property type="match status" value="1"/>
</dbReference>
<protein>
    <recommendedName>
        <fullName evidence="4">DUF1963 domain-containing protein</fullName>
    </recommendedName>
</protein>
<evidence type="ECO:0000313" key="2">
    <source>
        <dbReference type="EMBL" id="GAA2478548.1"/>
    </source>
</evidence>
<name>A0ABN3L683_9ACTN</name>
<accession>A0ABN3L683</accession>
<dbReference type="InterPro" id="IPR035948">
    <property type="entry name" value="YwqG-like_sf"/>
</dbReference>
<keyword evidence="3" id="KW-1185">Reference proteome</keyword>
<sequence length="323" mass="35966">MPERSSLVAELVHSFPELREYFRTALLLEPQPGEPGPHESSVGGPLLWPADEEWPVCTEDHLVGHHEDLSAEERSVLEGARRTGTERRSGGNSVLTEEEASAYDRISARGEVIDTVSWQVHSLRPETPAAGVAMVPVLQLFAGDVPGVEWPEGTDLLQILWCPNDHDTPPGQEPYYFGPTVALRRRRAGDVRDVLASPPAPCRTADHYYLPRPCTVAPAEALDLPDRDELPPDLWERVERWRGGTGRTDYYDLACVQGWKLGGWPTWRVTDLEEINCVCGSRMRLFLTVDSDDAPGLVIGRGGRLQIFQCPEDIGHPLRLNTQ</sequence>
<feature type="region of interest" description="Disordered" evidence="1">
    <location>
        <begin position="76"/>
        <end position="96"/>
    </location>
</feature>
<organism evidence="2 3">
    <name type="scientific">Streptomyces thermolineatus</name>
    <dbReference type="NCBI Taxonomy" id="44033"/>
    <lineage>
        <taxon>Bacteria</taxon>
        <taxon>Bacillati</taxon>
        <taxon>Actinomycetota</taxon>
        <taxon>Actinomycetes</taxon>
        <taxon>Kitasatosporales</taxon>
        <taxon>Streptomycetaceae</taxon>
        <taxon>Streptomyces</taxon>
    </lineage>
</organism>
<dbReference type="Gene3D" id="2.30.320.10">
    <property type="entry name" value="YwqG-like"/>
    <property type="match status" value="1"/>
</dbReference>
<dbReference type="EMBL" id="BAAATA010000005">
    <property type="protein sequence ID" value="GAA2478548.1"/>
    <property type="molecule type" value="Genomic_DNA"/>
</dbReference>